<reference evidence="2" key="1">
    <citation type="submission" date="2019-08" db="EMBL/GenBank/DDBJ databases">
        <authorList>
            <person name="Kucharzyk K."/>
            <person name="Murdoch R.W."/>
            <person name="Higgins S."/>
            <person name="Loffler F."/>
        </authorList>
    </citation>
    <scope>NUCLEOTIDE SEQUENCE</scope>
</reference>
<evidence type="ECO:0000313" key="2">
    <source>
        <dbReference type="EMBL" id="MPN50542.1"/>
    </source>
</evidence>
<dbReference type="AlphaFoldDB" id="A0A645II78"/>
<sequence length="55" mass="5891">MQREGGQGGKGIGVQSLQADAGGSRPDEQEEYGHLFKDYGILRAHRVPPGDTLLP</sequence>
<feature type="compositionally biased region" description="Gly residues" evidence="1">
    <location>
        <begin position="1"/>
        <end position="12"/>
    </location>
</feature>
<feature type="region of interest" description="Disordered" evidence="1">
    <location>
        <begin position="1"/>
        <end position="33"/>
    </location>
</feature>
<proteinExistence type="predicted"/>
<accession>A0A645II78</accession>
<name>A0A645II78_9ZZZZ</name>
<dbReference type="EMBL" id="VSSQ01114816">
    <property type="protein sequence ID" value="MPN50542.1"/>
    <property type="molecule type" value="Genomic_DNA"/>
</dbReference>
<comment type="caution">
    <text evidence="2">The sequence shown here is derived from an EMBL/GenBank/DDBJ whole genome shotgun (WGS) entry which is preliminary data.</text>
</comment>
<gene>
    <name evidence="2" type="ORF">SDC9_198169</name>
</gene>
<organism evidence="2">
    <name type="scientific">bioreactor metagenome</name>
    <dbReference type="NCBI Taxonomy" id="1076179"/>
    <lineage>
        <taxon>unclassified sequences</taxon>
        <taxon>metagenomes</taxon>
        <taxon>ecological metagenomes</taxon>
    </lineage>
</organism>
<evidence type="ECO:0000256" key="1">
    <source>
        <dbReference type="SAM" id="MobiDB-lite"/>
    </source>
</evidence>
<protein>
    <submittedName>
        <fullName evidence="2">Uncharacterized protein</fullName>
    </submittedName>
</protein>